<gene>
    <name evidence="3" type="ORF">ACFOOL_02445</name>
</gene>
<dbReference type="InterPro" id="IPR042099">
    <property type="entry name" value="ANL_N_sf"/>
</dbReference>
<protein>
    <submittedName>
        <fullName evidence="3">AMP-binding protein</fullName>
    </submittedName>
</protein>
<dbReference type="InterPro" id="IPR000873">
    <property type="entry name" value="AMP-dep_synth/lig_dom"/>
</dbReference>
<proteinExistence type="predicted"/>
<dbReference type="PANTHER" id="PTHR43767:SF1">
    <property type="entry name" value="NONRIBOSOMAL PEPTIDE SYNTHASE PES1 (EUROFUNG)-RELATED"/>
    <property type="match status" value="1"/>
</dbReference>
<evidence type="ECO:0000259" key="2">
    <source>
        <dbReference type="Pfam" id="PF13193"/>
    </source>
</evidence>
<dbReference type="InterPro" id="IPR045851">
    <property type="entry name" value="AMP-bd_C_sf"/>
</dbReference>
<evidence type="ECO:0000259" key="1">
    <source>
        <dbReference type="Pfam" id="PF00501"/>
    </source>
</evidence>
<accession>A0ABV7X0F1</accession>
<keyword evidence="4" id="KW-1185">Reference proteome</keyword>
<dbReference type="Pfam" id="PF00501">
    <property type="entry name" value="AMP-binding"/>
    <property type="match status" value="1"/>
</dbReference>
<dbReference type="Proteomes" id="UP001595613">
    <property type="component" value="Unassembled WGS sequence"/>
</dbReference>
<dbReference type="SUPFAM" id="SSF56801">
    <property type="entry name" value="Acetyl-CoA synthetase-like"/>
    <property type="match status" value="1"/>
</dbReference>
<dbReference type="EMBL" id="JBHRYD010000001">
    <property type="protein sequence ID" value="MFC3703615.1"/>
    <property type="molecule type" value="Genomic_DNA"/>
</dbReference>
<dbReference type="InterPro" id="IPR020845">
    <property type="entry name" value="AMP-binding_CS"/>
</dbReference>
<feature type="domain" description="AMP-binding enzyme C-terminal" evidence="2">
    <location>
        <begin position="473"/>
        <end position="548"/>
    </location>
</feature>
<evidence type="ECO:0000313" key="3">
    <source>
        <dbReference type="EMBL" id="MFC3703615.1"/>
    </source>
</evidence>
<dbReference type="PROSITE" id="PS00455">
    <property type="entry name" value="AMP_BINDING"/>
    <property type="match status" value="1"/>
</dbReference>
<dbReference type="Gene3D" id="3.40.50.12780">
    <property type="entry name" value="N-terminal domain of ligase-like"/>
    <property type="match status" value="1"/>
</dbReference>
<dbReference type="InterPro" id="IPR025110">
    <property type="entry name" value="AMP-bd_C"/>
</dbReference>
<organism evidence="3 4">
    <name type="scientific">Devosia honganensis</name>
    <dbReference type="NCBI Taxonomy" id="1610527"/>
    <lineage>
        <taxon>Bacteria</taxon>
        <taxon>Pseudomonadati</taxon>
        <taxon>Pseudomonadota</taxon>
        <taxon>Alphaproteobacteria</taxon>
        <taxon>Hyphomicrobiales</taxon>
        <taxon>Devosiaceae</taxon>
        <taxon>Devosia</taxon>
    </lineage>
</organism>
<reference evidence="4" key="1">
    <citation type="journal article" date="2019" name="Int. J. Syst. Evol. Microbiol.">
        <title>The Global Catalogue of Microorganisms (GCM) 10K type strain sequencing project: providing services to taxonomists for standard genome sequencing and annotation.</title>
        <authorList>
            <consortium name="The Broad Institute Genomics Platform"/>
            <consortium name="The Broad Institute Genome Sequencing Center for Infectious Disease"/>
            <person name="Wu L."/>
            <person name="Ma J."/>
        </authorList>
    </citation>
    <scope>NUCLEOTIDE SEQUENCE [LARGE SCALE GENOMIC DNA]</scope>
    <source>
        <strain evidence="4">KCTC 42281</strain>
    </source>
</reference>
<sequence length="580" mass="62947">MPYQKPPPALKLTNQPVCCQSAILVLGKTAFRYRTGGQRLRSGRTDLHQIEQETVAAVAGLRWQDSAERIFLVDAASGAELTYGQFMAQAASIAHALIAAGLEPGQRVAVMGSGTLALLGWMGTLLAGGVELPIHPDLRGLPLRHAFETGQPVAMIADWALLDNLGDTPLPASLFVHARPAGVPHEPGRQDLEPLLKGGPAVPPDRLILPSSPAAVLFTSGTSGPAKGALLPHRQLCMVAAQVVEMTGLDARDIVYCAYPLNHVAGKYMCVFAAMSVGARVVVEKRFAPSIWLSRIRQYGATLSMAHGPMLEMIHAQPETPQDGEHDLRRMMCCPLPRAIGAAFERRFNLKGIEMWGMTEIGNPLWTRSDEPHPAGSCGRLLSDWYDLAICDPETDEPVPPGTAGEILVRPKHSFTSLLGYLGQPEATLASWRNLWFHSGDLAYADAEGNVFYVDRLGDRIRRRAENISSLDIERAALSAAGVAEAAAIGVPSGFEGDDDIKLFVVPRPGASFDPEALLRHMAGMLPHYMLPRYVEPIAALPRTPTNKVRKKALREAGPGEAEWDRHRAGLRVETLYRRS</sequence>
<dbReference type="PANTHER" id="PTHR43767">
    <property type="entry name" value="LONG-CHAIN-FATTY-ACID--COA LIGASE"/>
    <property type="match status" value="1"/>
</dbReference>
<dbReference type="RefSeq" id="WP_380094556.1">
    <property type="nucleotide sequence ID" value="NZ_JBHRYD010000001.1"/>
</dbReference>
<name>A0ABV7X0F1_9HYPH</name>
<evidence type="ECO:0000313" key="4">
    <source>
        <dbReference type="Proteomes" id="UP001595613"/>
    </source>
</evidence>
<dbReference type="Gene3D" id="3.30.300.30">
    <property type="match status" value="1"/>
</dbReference>
<dbReference type="InterPro" id="IPR050237">
    <property type="entry name" value="ATP-dep_AMP-bd_enzyme"/>
</dbReference>
<feature type="domain" description="AMP-dependent synthetase/ligase" evidence="1">
    <location>
        <begin position="66"/>
        <end position="413"/>
    </location>
</feature>
<comment type="caution">
    <text evidence="3">The sequence shown here is derived from an EMBL/GenBank/DDBJ whole genome shotgun (WGS) entry which is preliminary data.</text>
</comment>
<dbReference type="Pfam" id="PF13193">
    <property type="entry name" value="AMP-binding_C"/>
    <property type="match status" value="1"/>
</dbReference>